<dbReference type="RefSeq" id="WP_102655066.1">
    <property type="nucleotide sequence ID" value="NZ_PNRF01000041.1"/>
</dbReference>
<dbReference type="Gene3D" id="3.40.50.80">
    <property type="entry name" value="Nucleotide-binding domain of ferredoxin-NADP reductase (FNR) module"/>
    <property type="match status" value="1"/>
</dbReference>
<evidence type="ECO:0000259" key="1">
    <source>
        <dbReference type="Pfam" id="PF04954"/>
    </source>
</evidence>
<gene>
    <name evidence="2" type="ORF">C1H69_19565</name>
</gene>
<dbReference type="OrthoDB" id="9814826at2"/>
<reference evidence="2 3" key="1">
    <citation type="submission" date="2018-01" db="EMBL/GenBank/DDBJ databases">
        <title>Halomonas endophytica sp. nov., isolated from storage liquid in the stems of Populus euphratica.</title>
        <authorList>
            <person name="Chen C."/>
        </authorList>
    </citation>
    <scope>NUCLEOTIDE SEQUENCE [LARGE SCALE GENOMIC DNA]</scope>
    <source>
        <strain evidence="2 3">MC28</strain>
    </source>
</reference>
<dbReference type="AlphaFoldDB" id="A0A2N7TXC3"/>
<name>A0A2N7TXC3_9GAMM</name>
<dbReference type="InterPro" id="IPR007037">
    <property type="entry name" value="SIP_rossman_dom"/>
</dbReference>
<dbReference type="InterPro" id="IPR039261">
    <property type="entry name" value="FNR_nucleotide-bd"/>
</dbReference>
<evidence type="ECO:0000313" key="3">
    <source>
        <dbReference type="Proteomes" id="UP000235803"/>
    </source>
</evidence>
<dbReference type="Proteomes" id="UP000235803">
    <property type="component" value="Unassembled WGS sequence"/>
</dbReference>
<dbReference type="Pfam" id="PF04954">
    <property type="entry name" value="SIP"/>
    <property type="match status" value="1"/>
</dbReference>
<organism evidence="2 3">
    <name type="scientific">Billgrantia endophytica</name>
    <dbReference type="NCBI Taxonomy" id="2033802"/>
    <lineage>
        <taxon>Bacteria</taxon>
        <taxon>Pseudomonadati</taxon>
        <taxon>Pseudomonadota</taxon>
        <taxon>Gammaproteobacteria</taxon>
        <taxon>Oceanospirillales</taxon>
        <taxon>Halomonadaceae</taxon>
        <taxon>Billgrantia</taxon>
    </lineage>
</organism>
<evidence type="ECO:0000313" key="2">
    <source>
        <dbReference type="EMBL" id="PMR72844.1"/>
    </source>
</evidence>
<sequence>MEKRALRGVAAESKAAVAIRRYLTDECGLPKRNVTCMGYWRLGKVTLTAPLHAVVQRPRTRQLPKIPRHPFDIAVVEHARLPA</sequence>
<accession>A0A2N7TXC3</accession>
<protein>
    <recommendedName>
        <fullName evidence="1">SIP-like Rossmann fold domain-containing protein</fullName>
    </recommendedName>
</protein>
<comment type="caution">
    <text evidence="2">The sequence shown here is derived from an EMBL/GenBank/DDBJ whole genome shotgun (WGS) entry which is preliminary data.</text>
</comment>
<feature type="domain" description="SIP-like Rossmann fold" evidence="1">
    <location>
        <begin position="9"/>
        <end position="43"/>
    </location>
</feature>
<proteinExistence type="predicted"/>
<keyword evidence="3" id="KW-1185">Reference proteome</keyword>
<dbReference type="EMBL" id="PNRF01000041">
    <property type="protein sequence ID" value="PMR72844.1"/>
    <property type="molecule type" value="Genomic_DNA"/>
</dbReference>